<dbReference type="GO" id="GO:0006508">
    <property type="term" value="P:proteolysis"/>
    <property type="evidence" value="ECO:0007669"/>
    <property type="project" value="UniProtKB-KW"/>
</dbReference>
<dbReference type="Gene3D" id="2.40.70.10">
    <property type="entry name" value="Acid Proteases"/>
    <property type="match status" value="1"/>
</dbReference>
<keyword evidence="2" id="KW-1185">Reference proteome</keyword>
<dbReference type="InterPro" id="IPR021109">
    <property type="entry name" value="Peptidase_aspartic_dom_sf"/>
</dbReference>
<proteinExistence type="predicted"/>
<gene>
    <name evidence="1" type="ORF">C7I84_22800</name>
</gene>
<keyword evidence="1" id="KW-0645">Protease</keyword>
<dbReference type="InterPro" id="IPR034122">
    <property type="entry name" value="Retropepsin-like_bacterial"/>
</dbReference>
<dbReference type="OrthoDB" id="7595324at2"/>
<protein>
    <submittedName>
        <fullName evidence="1">TIGR02281 family clan AA aspartic protease</fullName>
    </submittedName>
</protein>
<dbReference type="Proteomes" id="UP000241229">
    <property type="component" value="Unassembled WGS sequence"/>
</dbReference>
<reference evidence="1 2" key="1">
    <citation type="submission" date="2018-03" db="EMBL/GenBank/DDBJ databases">
        <title>The draft genome of Mesorhizobium sp. 6GN-30.</title>
        <authorList>
            <person name="Liu L."/>
            <person name="Li L."/>
            <person name="Wang T."/>
            <person name="Zhang X."/>
            <person name="Liang L."/>
        </authorList>
    </citation>
    <scope>NUCLEOTIDE SEQUENCE [LARGE SCALE GENOMIC DNA]</scope>
    <source>
        <strain evidence="1 2">6GN30</strain>
    </source>
</reference>
<evidence type="ECO:0000313" key="1">
    <source>
        <dbReference type="EMBL" id="PSJ55696.1"/>
    </source>
</evidence>
<accession>A0A2P7RZU3</accession>
<evidence type="ECO:0000313" key="2">
    <source>
        <dbReference type="Proteomes" id="UP000241229"/>
    </source>
</evidence>
<dbReference type="InterPro" id="IPR011969">
    <property type="entry name" value="Clan_AA_Asp_peptidase_C"/>
</dbReference>
<keyword evidence="1" id="KW-0378">Hydrolase</keyword>
<sequence>MLRRTLIFAALCVGTSASVPLFLQGGSESIQTLLPSNAEAPMAESAVARIETRPAAVATAASPGGRKVEIAADARGHYLADFRINGRKVEALIDTGATAVAMNLTTARRLGVALRPSDLTGAVNTANGKARAAAAMLERVEIGRISVENVQAVVLEDRALDTVLIGMTFLNRLKTFRVDQGRLTLAQ</sequence>
<dbReference type="CDD" id="cd05483">
    <property type="entry name" value="retropepsin_like_bacteria"/>
    <property type="match status" value="1"/>
</dbReference>
<dbReference type="Pfam" id="PF13975">
    <property type="entry name" value="gag-asp_proteas"/>
    <property type="match status" value="1"/>
</dbReference>
<dbReference type="RefSeq" id="WP_106774521.1">
    <property type="nucleotide sequence ID" value="NZ_PXYK01000026.1"/>
</dbReference>
<dbReference type="NCBIfam" id="TIGR02281">
    <property type="entry name" value="clan_AA_DTGA"/>
    <property type="match status" value="1"/>
</dbReference>
<comment type="caution">
    <text evidence="1">The sequence shown here is derived from an EMBL/GenBank/DDBJ whole genome shotgun (WGS) entry which is preliminary data.</text>
</comment>
<organism evidence="1 2">
    <name type="scientific">Kumtagia ephedrae</name>
    <dbReference type="NCBI Taxonomy" id="2116701"/>
    <lineage>
        <taxon>Bacteria</taxon>
        <taxon>Pseudomonadati</taxon>
        <taxon>Pseudomonadota</taxon>
        <taxon>Alphaproteobacteria</taxon>
        <taxon>Hyphomicrobiales</taxon>
        <taxon>Phyllobacteriaceae</taxon>
        <taxon>Kumtagia</taxon>
    </lineage>
</organism>
<dbReference type="SUPFAM" id="SSF50630">
    <property type="entry name" value="Acid proteases"/>
    <property type="match status" value="1"/>
</dbReference>
<dbReference type="AlphaFoldDB" id="A0A2P7RZU3"/>
<dbReference type="EMBL" id="PXYK01000026">
    <property type="protein sequence ID" value="PSJ55696.1"/>
    <property type="molecule type" value="Genomic_DNA"/>
</dbReference>
<name>A0A2P7RZU3_9HYPH</name>
<dbReference type="GO" id="GO:0008233">
    <property type="term" value="F:peptidase activity"/>
    <property type="evidence" value="ECO:0007669"/>
    <property type="project" value="UniProtKB-KW"/>
</dbReference>